<evidence type="ECO:0000313" key="2">
    <source>
        <dbReference type="Proteomes" id="UP001595616"/>
    </source>
</evidence>
<sequence>MKKIILLVLAITLSNCSKIKVLDEPTTYIFNKPLQIDSTKFQLLTERFNLNNIEEVSETYGGLKPKYEMSYVTQLLTDSTTVNSLWLNQGLLPFGFNILVKNRDTFEIIDTKTKFNDYFLPISDEEEALSYVSIITGTSCEYEFDIKFRYRTFVKTINRSYAIKVKNGFETLTFDYDLFGCGPHSHYSVKNFVDYNGNIRLIEKRKIYENPEEDGLCVD</sequence>
<reference evidence="2" key="1">
    <citation type="journal article" date="2019" name="Int. J. Syst. Evol. Microbiol.">
        <title>The Global Catalogue of Microorganisms (GCM) 10K type strain sequencing project: providing services to taxonomists for standard genome sequencing and annotation.</title>
        <authorList>
            <consortium name="The Broad Institute Genomics Platform"/>
            <consortium name="The Broad Institute Genome Sequencing Center for Infectious Disease"/>
            <person name="Wu L."/>
            <person name="Ma J."/>
        </authorList>
    </citation>
    <scope>NUCLEOTIDE SEQUENCE [LARGE SCALE GENOMIC DNA]</scope>
    <source>
        <strain evidence="2">CECT 7956</strain>
    </source>
</reference>
<dbReference type="EMBL" id="JBHRYQ010000001">
    <property type="protein sequence ID" value="MFC3811133.1"/>
    <property type="molecule type" value="Genomic_DNA"/>
</dbReference>
<name>A0ABV7YY62_9BACT</name>
<evidence type="ECO:0000313" key="1">
    <source>
        <dbReference type="EMBL" id="MFC3811133.1"/>
    </source>
</evidence>
<comment type="caution">
    <text evidence="1">The sequence shown here is derived from an EMBL/GenBank/DDBJ whole genome shotgun (WGS) entry which is preliminary data.</text>
</comment>
<protein>
    <recommendedName>
        <fullName evidence="3">Lipoprotein</fullName>
    </recommendedName>
</protein>
<accession>A0ABV7YY62</accession>
<organism evidence="1 2">
    <name type="scientific">Lacihabitans lacunae</name>
    <dbReference type="NCBI Taxonomy" id="1028214"/>
    <lineage>
        <taxon>Bacteria</taxon>
        <taxon>Pseudomonadati</taxon>
        <taxon>Bacteroidota</taxon>
        <taxon>Cytophagia</taxon>
        <taxon>Cytophagales</taxon>
        <taxon>Leadbetterellaceae</taxon>
        <taxon>Lacihabitans</taxon>
    </lineage>
</organism>
<keyword evidence="2" id="KW-1185">Reference proteome</keyword>
<evidence type="ECO:0008006" key="3">
    <source>
        <dbReference type="Google" id="ProtNLM"/>
    </source>
</evidence>
<dbReference type="RefSeq" id="WP_379837869.1">
    <property type="nucleotide sequence ID" value="NZ_JBHRYQ010000001.1"/>
</dbReference>
<gene>
    <name evidence="1" type="ORF">ACFOOI_10745</name>
</gene>
<proteinExistence type="predicted"/>
<dbReference type="Proteomes" id="UP001595616">
    <property type="component" value="Unassembled WGS sequence"/>
</dbReference>